<dbReference type="GO" id="GO:0030976">
    <property type="term" value="F:thiamine pyrophosphate binding"/>
    <property type="evidence" value="ECO:0007669"/>
    <property type="project" value="TreeGrafter"/>
</dbReference>
<dbReference type="NCBIfam" id="TIGR01254">
    <property type="entry name" value="sfuA"/>
    <property type="match status" value="1"/>
</dbReference>
<name>A0A6J6VF55_9ZZZZ</name>
<dbReference type="GO" id="GO:0030288">
    <property type="term" value="C:outer membrane-bounded periplasmic space"/>
    <property type="evidence" value="ECO:0007669"/>
    <property type="project" value="TreeGrafter"/>
</dbReference>
<protein>
    <submittedName>
        <fullName evidence="2">Unannotated protein</fullName>
    </submittedName>
</protein>
<dbReference type="Pfam" id="PF13343">
    <property type="entry name" value="SBP_bac_6"/>
    <property type="match status" value="1"/>
</dbReference>
<sequence length="368" mass="38893">MRRTAFLPTLKPALATTLGALLLSSCSLVGSGDDDGSATDAGGAEPGAAEAGGTVVLVTHDSFSLPKKLIKDFEADTGYDLELRSNGDAGSLTSQLVLNAENPLGDVAFGVDNTFGGRALEGGVFTAYDGELPPGVEDFALPGDDEGALVPVDNGDVCVNVDLDWFEREGIAPPEDLDDLLDPAYEDLFVTSGATTSSPGFAFLLATIAEFGSDWQGYWEDLLANGAKVVRGWEDAYFVDFTAGGGDGDRPIVLSYDSSPAFTTDGEGGTTTGALLQTCFEQVEYVGALAGAENPEGAQAVIAWMLSEEVQAALPESMYVFPVREGVELPEDWARFAPRPEEPLAVDPADIEANRDTWLREWQDLVSR</sequence>
<evidence type="ECO:0000256" key="1">
    <source>
        <dbReference type="ARBA" id="ARBA00022729"/>
    </source>
</evidence>
<organism evidence="2">
    <name type="scientific">freshwater metagenome</name>
    <dbReference type="NCBI Taxonomy" id="449393"/>
    <lineage>
        <taxon>unclassified sequences</taxon>
        <taxon>metagenomes</taxon>
        <taxon>ecological metagenomes</taxon>
    </lineage>
</organism>
<accession>A0A6J6VF55</accession>
<dbReference type="SUPFAM" id="SSF53850">
    <property type="entry name" value="Periplasmic binding protein-like II"/>
    <property type="match status" value="1"/>
</dbReference>
<evidence type="ECO:0000313" key="2">
    <source>
        <dbReference type="EMBL" id="CAB4769157.1"/>
    </source>
</evidence>
<proteinExistence type="predicted"/>
<dbReference type="GO" id="GO:0030975">
    <property type="term" value="F:thiamine binding"/>
    <property type="evidence" value="ECO:0007669"/>
    <property type="project" value="InterPro"/>
</dbReference>
<dbReference type="PROSITE" id="PS51257">
    <property type="entry name" value="PROKAR_LIPOPROTEIN"/>
    <property type="match status" value="1"/>
</dbReference>
<dbReference type="Gene3D" id="3.40.190.10">
    <property type="entry name" value="Periplasmic binding protein-like II"/>
    <property type="match status" value="2"/>
</dbReference>
<dbReference type="EMBL" id="CAEZYQ010000043">
    <property type="protein sequence ID" value="CAB4769157.1"/>
    <property type="molecule type" value="Genomic_DNA"/>
</dbReference>
<dbReference type="PANTHER" id="PTHR30006:SF2">
    <property type="entry name" value="ABC TRANSPORTER SUBSTRATE-BINDING PROTEIN"/>
    <property type="match status" value="1"/>
</dbReference>
<dbReference type="GO" id="GO:0015888">
    <property type="term" value="P:thiamine transport"/>
    <property type="evidence" value="ECO:0007669"/>
    <property type="project" value="InterPro"/>
</dbReference>
<dbReference type="PANTHER" id="PTHR30006">
    <property type="entry name" value="THIAMINE-BINDING PERIPLASMIC PROTEIN-RELATED"/>
    <property type="match status" value="1"/>
</dbReference>
<dbReference type="InterPro" id="IPR005948">
    <property type="entry name" value="ThiB-like"/>
</dbReference>
<dbReference type="AlphaFoldDB" id="A0A6J6VF55"/>
<reference evidence="2" key="1">
    <citation type="submission" date="2020-05" db="EMBL/GenBank/DDBJ databases">
        <authorList>
            <person name="Chiriac C."/>
            <person name="Salcher M."/>
            <person name="Ghai R."/>
            <person name="Kavagutti S V."/>
        </authorList>
    </citation>
    <scope>NUCLEOTIDE SEQUENCE</scope>
</reference>
<gene>
    <name evidence="2" type="ORF">UFOPK2761_03283</name>
</gene>
<keyword evidence="1" id="KW-0732">Signal</keyword>